<dbReference type="InterPro" id="IPR018289">
    <property type="entry name" value="MULE_transposase_dom"/>
</dbReference>
<feature type="non-terminal residue" evidence="2">
    <location>
        <position position="446"/>
    </location>
</feature>
<reference evidence="2" key="1">
    <citation type="submission" date="2021-06" db="EMBL/GenBank/DDBJ databases">
        <authorList>
            <person name="Kallberg Y."/>
            <person name="Tangrot J."/>
            <person name="Rosling A."/>
        </authorList>
    </citation>
    <scope>NUCLEOTIDE SEQUENCE</scope>
    <source>
        <strain evidence="2">IN212</strain>
    </source>
</reference>
<dbReference type="PANTHER" id="PTHR31569">
    <property type="entry name" value="SWIM-TYPE DOMAIN-CONTAINING PROTEIN"/>
    <property type="match status" value="1"/>
</dbReference>
<evidence type="ECO:0000313" key="2">
    <source>
        <dbReference type="EMBL" id="CAG8684043.1"/>
    </source>
</evidence>
<accession>A0A9N9EPY0</accession>
<sequence>IMDEIIRVDIVCRRAGAPSNKSAGLRKTKSIASAYTQSLIDNIIALFDPGYHKLSHSKNDQVQMLYNNGVPVPTIIQMLSEEYGRYIHNKDVYNTLNRHSRDRIKGLSQVAELLNNLHNKKEHIITYSINNNRLHCLFFTTHPALLMFNGVDVMGITYLIASVLLANETTLTFHWALQQLKQVAGDEVINKIRTVVTDRDLAILPVISNELPHNHLLEEYPEANKYMKQWKSISHMWAHCYTNKNVNYGIRTTQRSEDSNAYLKRLLGHTVPLPELVNMLEKLSRHQLEQSQYQQYRLRGSTRQHCPKLLKNVSMVIADFTYSLLIDQYNKVASYSVQKQNANLFKVFNEYHNNSNSLLDVPVLSSSNYQAYENPITQQLTHKSTADLLKEVEAIANRVGHVKINNTLALFVNILNKQYPLKQADIGDSINIKAKGRPSNTKHNKM</sequence>
<name>A0A9N9EPY0_9GLOM</name>
<organism evidence="2 3">
    <name type="scientific">Racocetra fulgida</name>
    <dbReference type="NCBI Taxonomy" id="60492"/>
    <lineage>
        <taxon>Eukaryota</taxon>
        <taxon>Fungi</taxon>
        <taxon>Fungi incertae sedis</taxon>
        <taxon>Mucoromycota</taxon>
        <taxon>Glomeromycotina</taxon>
        <taxon>Glomeromycetes</taxon>
        <taxon>Diversisporales</taxon>
        <taxon>Gigasporaceae</taxon>
        <taxon>Racocetra</taxon>
    </lineage>
</organism>
<feature type="domain" description="MULE transposase" evidence="1">
    <location>
        <begin position="143"/>
        <end position="215"/>
    </location>
</feature>
<dbReference type="PANTHER" id="PTHR31569:SF4">
    <property type="entry name" value="SWIM-TYPE DOMAIN-CONTAINING PROTEIN"/>
    <property type="match status" value="1"/>
</dbReference>
<dbReference type="AlphaFoldDB" id="A0A9N9EPY0"/>
<gene>
    <name evidence="2" type="ORF">RFULGI_LOCUS9737</name>
</gene>
<feature type="non-terminal residue" evidence="2">
    <location>
        <position position="1"/>
    </location>
</feature>
<comment type="caution">
    <text evidence="2">The sequence shown here is derived from an EMBL/GenBank/DDBJ whole genome shotgun (WGS) entry which is preliminary data.</text>
</comment>
<keyword evidence="3" id="KW-1185">Reference proteome</keyword>
<proteinExistence type="predicted"/>
<evidence type="ECO:0000259" key="1">
    <source>
        <dbReference type="Pfam" id="PF10551"/>
    </source>
</evidence>
<dbReference type="EMBL" id="CAJVPZ010018021">
    <property type="protein sequence ID" value="CAG8684043.1"/>
    <property type="molecule type" value="Genomic_DNA"/>
</dbReference>
<dbReference type="Pfam" id="PF10551">
    <property type="entry name" value="MULE"/>
    <property type="match status" value="1"/>
</dbReference>
<evidence type="ECO:0000313" key="3">
    <source>
        <dbReference type="Proteomes" id="UP000789396"/>
    </source>
</evidence>
<protein>
    <submittedName>
        <fullName evidence="2">8594_t:CDS:1</fullName>
    </submittedName>
</protein>
<dbReference type="OrthoDB" id="2435725at2759"/>
<dbReference type="InterPro" id="IPR052579">
    <property type="entry name" value="Zinc_finger_SWIM"/>
</dbReference>
<dbReference type="Proteomes" id="UP000789396">
    <property type="component" value="Unassembled WGS sequence"/>
</dbReference>